<feature type="transmembrane region" description="Helical" evidence="1">
    <location>
        <begin position="6"/>
        <end position="29"/>
    </location>
</feature>
<dbReference type="Proteomes" id="UP000184474">
    <property type="component" value="Unassembled WGS sequence"/>
</dbReference>
<feature type="transmembrane region" description="Helical" evidence="1">
    <location>
        <begin position="660"/>
        <end position="683"/>
    </location>
</feature>
<organism evidence="2 3">
    <name type="scientific">Reichenbachiella agariperforans</name>
    <dbReference type="NCBI Taxonomy" id="156994"/>
    <lineage>
        <taxon>Bacteria</taxon>
        <taxon>Pseudomonadati</taxon>
        <taxon>Bacteroidota</taxon>
        <taxon>Cytophagia</taxon>
        <taxon>Cytophagales</taxon>
        <taxon>Reichenbachiellaceae</taxon>
        <taxon>Reichenbachiella</taxon>
    </lineage>
</organism>
<proteinExistence type="predicted"/>
<protein>
    <recommendedName>
        <fullName evidence="4">VWA domain-containing protein</fullName>
    </recommendedName>
</protein>
<reference evidence="3" key="1">
    <citation type="submission" date="2016-11" db="EMBL/GenBank/DDBJ databases">
        <authorList>
            <person name="Varghese N."/>
            <person name="Submissions S."/>
        </authorList>
    </citation>
    <scope>NUCLEOTIDE SEQUENCE [LARGE SCALE GENOMIC DNA]</scope>
    <source>
        <strain evidence="3">DSM 26134</strain>
    </source>
</reference>
<dbReference type="RefSeq" id="WP_139280976.1">
    <property type="nucleotide sequence ID" value="NZ_FRAA01000003.1"/>
</dbReference>
<dbReference type="STRING" id="156994.SAMN04488028_103333"/>
<sequence>MPVIQFQYSIWLLPLYLLIALAFTYLLYAKSGPWNQQTNRLLFALRFALWSVLSILLLNPMINQYLEQLESPRVVLAVDNSTSIRNTMDSTQITLLHDQMSKLSEKLEGRGYEVIKMGLGRGFESWDDMTFVEPTTDLSEMMSSITASFENTNLASVFLMSDGKFNRGVSPLYQPYQFHLNTIGVGDTTQQLDLELDNILFNKIAYQGNRYPVVVEVKNYGFKGHKTKLSIRREGKVLETKEVNFDSGQGVTRVVFEVKATHDGLQPLDVVLAPLDEEVIQQNNSQRIYVDVIDGKQNILIAAPAPHPDLKALKAVIENNQNFEVTVYIAGVGDYPEEKYDLAIVHNVYDGANRTRSILAKLEKQKVPLFYIVGSQTNFRTLARENKVLQVVQKRNQRDRVIASLNPEMDLFTLDSELNERWQEFVPLSVPYGDINIPANAKVLLNQKIGSVTVNKPLLFTVAADDVKQAYLLADGVWQWRMQEYGLYEDTQSFDEFFLKLVQYLSTKNDKRKFKFYPTDTEYNTNEPVHFQAELYNDVYERIYGQEIKISVGELGKETKEYSFVPASQYAKLELANLEPANYRYEASTLVDGKSEKVSGSFVVKEQQLEQLDQVADFGLLQQLAIQNQGQFYTLADWDEMLGDVESYDFKPRVHFQEEIFPLVNLIWVLFVLLVLVSSEWLLRKYSGGY</sequence>
<gene>
    <name evidence="2" type="ORF">SAMN04488028_103333</name>
</gene>
<dbReference type="AlphaFoldDB" id="A0A1M6QHR0"/>
<feature type="transmembrane region" description="Helical" evidence="1">
    <location>
        <begin position="41"/>
        <end position="62"/>
    </location>
</feature>
<keyword evidence="1" id="KW-0472">Membrane</keyword>
<keyword evidence="1" id="KW-1133">Transmembrane helix</keyword>
<dbReference type="PANTHER" id="PTHR37947">
    <property type="entry name" value="BLL2462 PROTEIN"/>
    <property type="match status" value="1"/>
</dbReference>
<evidence type="ECO:0000313" key="3">
    <source>
        <dbReference type="Proteomes" id="UP000184474"/>
    </source>
</evidence>
<evidence type="ECO:0000256" key="1">
    <source>
        <dbReference type="SAM" id="Phobius"/>
    </source>
</evidence>
<evidence type="ECO:0008006" key="4">
    <source>
        <dbReference type="Google" id="ProtNLM"/>
    </source>
</evidence>
<dbReference type="EMBL" id="FRAA01000003">
    <property type="protein sequence ID" value="SHK19771.1"/>
    <property type="molecule type" value="Genomic_DNA"/>
</dbReference>
<keyword evidence="3" id="KW-1185">Reference proteome</keyword>
<name>A0A1M6QHR0_REIAG</name>
<dbReference type="PANTHER" id="PTHR37947:SF1">
    <property type="entry name" value="BLL2462 PROTEIN"/>
    <property type="match status" value="1"/>
</dbReference>
<evidence type="ECO:0000313" key="2">
    <source>
        <dbReference type="EMBL" id="SHK19771.1"/>
    </source>
</evidence>
<accession>A0A1M6QHR0</accession>
<keyword evidence="1" id="KW-0812">Transmembrane</keyword>